<evidence type="ECO:0000256" key="4">
    <source>
        <dbReference type="ARBA" id="ARBA00012483"/>
    </source>
</evidence>
<evidence type="ECO:0000313" key="16">
    <source>
        <dbReference type="EMBL" id="ORE08115.1"/>
    </source>
</evidence>
<comment type="subcellular location">
    <subcellularLocation>
        <location evidence="2">Cytoplasm</location>
    </subcellularLocation>
</comment>
<dbReference type="PROSITE" id="PS50157">
    <property type="entry name" value="ZINC_FINGER_C2H2_2"/>
    <property type="match status" value="1"/>
</dbReference>
<dbReference type="OrthoDB" id="3838338at2759"/>
<dbReference type="InterPro" id="IPR057634">
    <property type="entry name" value="PAH_ZNF598/HEL2"/>
</dbReference>
<organism evidence="16">
    <name type="scientific">Rhizopus microsporus var. microsporus</name>
    <dbReference type="NCBI Taxonomy" id="86635"/>
    <lineage>
        <taxon>Eukaryota</taxon>
        <taxon>Fungi</taxon>
        <taxon>Fungi incertae sedis</taxon>
        <taxon>Mucoromycota</taxon>
        <taxon>Mucoromycotina</taxon>
        <taxon>Mucoromycetes</taxon>
        <taxon>Mucorales</taxon>
        <taxon>Mucorineae</taxon>
        <taxon>Rhizopodaceae</taxon>
        <taxon>Rhizopus</taxon>
    </lineage>
</organism>
<dbReference type="GO" id="GO:0061630">
    <property type="term" value="F:ubiquitin protein ligase activity"/>
    <property type="evidence" value="ECO:0007669"/>
    <property type="project" value="UniProtKB-EC"/>
</dbReference>
<dbReference type="GO" id="GO:0008270">
    <property type="term" value="F:zinc ion binding"/>
    <property type="evidence" value="ECO:0007669"/>
    <property type="project" value="UniProtKB-KW"/>
</dbReference>
<dbReference type="Pfam" id="PF23202">
    <property type="entry name" value="PAH_ZNF598"/>
    <property type="match status" value="1"/>
</dbReference>
<dbReference type="SUPFAM" id="SSF57850">
    <property type="entry name" value="RING/U-box"/>
    <property type="match status" value="1"/>
</dbReference>
<feature type="domain" description="C2H2-type" evidence="15">
    <location>
        <begin position="160"/>
        <end position="185"/>
    </location>
</feature>
<dbReference type="GO" id="GO:0005737">
    <property type="term" value="C:cytoplasm"/>
    <property type="evidence" value="ECO:0007669"/>
    <property type="project" value="UniProtKB-SubCell"/>
</dbReference>
<evidence type="ECO:0000256" key="3">
    <source>
        <dbReference type="ARBA" id="ARBA00004906"/>
    </source>
</evidence>
<dbReference type="PROSITE" id="PS00028">
    <property type="entry name" value="ZINC_FINGER_C2H2_1"/>
    <property type="match status" value="2"/>
</dbReference>
<comment type="catalytic activity">
    <reaction evidence="1">
        <text>S-ubiquitinyl-[E2 ubiquitin-conjugating enzyme]-L-cysteine + [acceptor protein]-L-lysine = [E2 ubiquitin-conjugating enzyme]-L-cysteine + N(6)-ubiquitinyl-[acceptor protein]-L-lysine.</text>
        <dbReference type="EC" id="2.3.2.27"/>
    </reaction>
</comment>
<dbReference type="PANTHER" id="PTHR22938">
    <property type="entry name" value="ZINC FINGER PROTEIN 598"/>
    <property type="match status" value="1"/>
</dbReference>
<evidence type="ECO:0000256" key="5">
    <source>
        <dbReference type="ARBA" id="ARBA00022490"/>
    </source>
</evidence>
<evidence type="ECO:0000256" key="10">
    <source>
        <dbReference type="ARBA" id="ARBA00022833"/>
    </source>
</evidence>
<feature type="region of interest" description="Disordered" evidence="13">
    <location>
        <begin position="1"/>
        <end position="58"/>
    </location>
</feature>
<evidence type="ECO:0000256" key="2">
    <source>
        <dbReference type="ARBA" id="ARBA00004496"/>
    </source>
</evidence>
<feature type="compositionally biased region" description="Low complexity" evidence="13">
    <location>
        <begin position="551"/>
        <end position="561"/>
    </location>
</feature>
<feature type="compositionally biased region" description="Polar residues" evidence="13">
    <location>
        <begin position="1"/>
        <end position="13"/>
    </location>
</feature>
<dbReference type="InterPro" id="IPR001841">
    <property type="entry name" value="Znf_RING"/>
</dbReference>
<dbReference type="InterPro" id="IPR013083">
    <property type="entry name" value="Znf_RING/FYVE/PHD"/>
</dbReference>
<evidence type="ECO:0000259" key="14">
    <source>
        <dbReference type="PROSITE" id="PS50089"/>
    </source>
</evidence>
<dbReference type="PANTHER" id="PTHR22938:SF0">
    <property type="entry name" value="E3 UBIQUITIN-PROTEIN LIGASE ZNF598"/>
    <property type="match status" value="1"/>
</dbReference>
<keyword evidence="10" id="KW-0862">Zinc</keyword>
<feature type="region of interest" description="Disordered" evidence="13">
    <location>
        <begin position="392"/>
        <end position="418"/>
    </location>
</feature>
<feature type="region of interest" description="Disordered" evidence="13">
    <location>
        <begin position="539"/>
        <end position="639"/>
    </location>
</feature>
<gene>
    <name evidence="16" type="ORF">BCV72DRAFT_304012</name>
</gene>
<dbReference type="SMART" id="SM00355">
    <property type="entry name" value="ZnF_C2H2"/>
    <property type="match status" value="4"/>
</dbReference>
<dbReference type="InterPro" id="IPR056437">
    <property type="entry name" value="Znf-C2H2_ZNF598/HEL2"/>
</dbReference>
<comment type="similarity">
    <text evidence="11">Belongs to the ZNF598/HEL2 family.</text>
</comment>
<evidence type="ECO:0000256" key="1">
    <source>
        <dbReference type="ARBA" id="ARBA00000900"/>
    </source>
</evidence>
<dbReference type="Pfam" id="PF23230">
    <property type="entry name" value="zf-C2H2_13"/>
    <property type="match status" value="1"/>
</dbReference>
<keyword evidence="7" id="KW-0808">Transferase</keyword>
<feature type="compositionally biased region" description="Low complexity" evidence="13">
    <location>
        <begin position="402"/>
        <end position="417"/>
    </location>
</feature>
<dbReference type="PROSITE" id="PS50089">
    <property type="entry name" value="ZF_RING_2"/>
    <property type="match status" value="1"/>
</dbReference>
<comment type="pathway">
    <text evidence="3">Protein modification; protein ubiquitination.</text>
</comment>
<dbReference type="Gene3D" id="3.30.160.60">
    <property type="entry name" value="Classic Zinc Finger"/>
    <property type="match status" value="1"/>
</dbReference>
<evidence type="ECO:0000256" key="11">
    <source>
        <dbReference type="ARBA" id="ARBA00035113"/>
    </source>
</evidence>
<dbReference type="GO" id="GO:0043022">
    <property type="term" value="F:ribosome binding"/>
    <property type="evidence" value="ECO:0007669"/>
    <property type="project" value="TreeGrafter"/>
</dbReference>
<feature type="compositionally biased region" description="Basic residues" evidence="13">
    <location>
        <begin position="20"/>
        <end position="32"/>
    </location>
</feature>
<evidence type="ECO:0000256" key="12">
    <source>
        <dbReference type="PROSITE-ProRule" id="PRU00042"/>
    </source>
</evidence>
<dbReference type="EC" id="2.3.2.27" evidence="4"/>
<sequence length="639" mass="73846">METSSQPPTADANQTEERPHRRRNHTHRRRKPRTDNTTKEEKEDRPKKREPLKGFKKDKLNKNQDSEEVCFICTEPIDYYAVAPCDHRTCHMCTLRLRVLYHTKNCAYCKAEAKRVVFTNESEKPYEEYKREDTPFYDRKYGIRFETEEMFRDTQVILQYNCPDEQCEAAFSQLHELKKHVKQVHERILCDLCLRNKKIFSHEHTMYTNSQLQKHHREGDASFNQEDESGFTGHPECVFCRTRFYGSDELFEHCRDKHEQCHLCVRNGVQHQYYANYESLEKHFQSDHYLCMYKECLNNKFVVFDTDIDLKAHEIAEHGSTLSRQQRARQARVDVNLNYASSNSSSTSGHNQQQTSSKIRLIEDDFPSINGSTTAVPLITHRMQSLQLSGREEWPSLGEGRSSPSSSATTPEPSKPTIISRQAAALDRVADTLRNLDKMLQFRKYINQYTKEMTLTSEAFVDSVHELCNKDMKLTSKVLEHTKDMIDHDLQKADLERVWNHKKNPSAAPQVLTVNPRKPKVSNKGVWGKVALAARDAGAFPPLPTTRLTQPSPWSSSAASSRTGSEQNLQDLFPALPTSSTHSSRRADINAMLRKKNDNRWSNEPYSSTLSTDTDSQDESDSKQKKKKKGKQVLFRVGL</sequence>
<feature type="compositionally biased region" description="Basic and acidic residues" evidence="13">
    <location>
        <begin position="33"/>
        <end position="58"/>
    </location>
</feature>
<evidence type="ECO:0000256" key="8">
    <source>
        <dbReference type="ARBA" id="ARBA00022723"/>
    </source>
</evidence>
<reference evidence="16" key="1">
    <citation type="journal article" date="2016" name="Proc. Natl. Acad. Sci. U.S.A.">
        <title>Lipid metabolic changes in an early divergent fungus govern the establishment of a mutualistic symbiosis with endobacteria.</title>
        <authorList>
            <person name="Lastovetsky O.A."/>
            <person name="Gaspar M.L."/>
            <person name="Mondo S.J."/>
            <person name="LaButti K.M."/>
            <person name="Sandor L."/>
            <person name="Grigoriev I.V."/>
            <person name="Henry S.A."/>
            <person name="Pawlowska T.E."/>
        </authorList>
    </citation>
    <scope>NUCLEOTIDE SEQUENCE [LARGE SCALE GENOMIC DNA]</scope>
    <source>
        <strain evidence="16">ATCC 52814</strain>
    </source>
</reference>
<evidence type="ECO:0000256" key="9">
    <source>
        <dbReference type="ARBA" id="ARBA00022771"/>
    </source>
</evidence>
<dbReference type="InterPro" id="IPR041888">
    <property type="entry name" value="RING-HC_ZNF598/HEL2"/>
</dbReference>
<feature type="domain" description="RING-type" evidence="14">
    <location>
        <begin position="70"/>
        <end position="110"/>
    </location>
</feature>
<evidence type="ECO:0000256" key="6">
    <source>
        <dbReference type="ARBA" id="ARBA00022553"/>
    </source>
</evidence>
<dbReference type="Gene3D" id="3.30.40.10">
    <property type="entry name" value="Zinc/RING finger domain, C3HC4 (zinc finger)"/>
    <property type="match status" value="1"/>
</dbReference>
<protein>
    <recommendedName>
        <fullName evidence="4">RING-type E3 ubiquitin transferase</fullName>
        <ecNumber evidence="4">2.3.2.27</ecNumber>
    </recommendedName>
</protein>
<dbReference type="GO" id="GO:0016567">
    <property type="term" value="P:protein ubiquitination"/>
    <property type="evidence" value="ECO:0007669"/>
    <property type="project" value="TreeGrafter"/>
</dbReference>
<dbReference type="EMBL" id="KV921893">
    <property type="protein sequence ID" value="ORE08115.1"/>
    <property type="molecule type" value="Genomic_DNA"/>
</dbReference>
<dbReference type="InterPro" id="IPR013087">
    <property type="entry name" value="Znf_C2H2_type"/>
</dbReference>
<evidence type="ECO:0000256" key="13">
    <source>
        <dbReference type="SAM" id="MobiDB-lite"/>
    </source>
</evidence>
<evidence type="ECO:0000256" key="7">
    <source>
        <dbReference type="ARBA" id="ARBA00022679"/>
    </source>
</evidence>
<keyword evidence="5" id="KW-0963">Cytoplasm</keyword>
<dbReference type="VEuPathDB" id="FungiDB:BCV72DRAFT_304012"/>
<dbReference type="Proteomes" id="UP000242414">
    <property type="component" value="Unassembled WGS sequence"/>
</dbReference>
<dbReference type="InterPro" id="IPR044288">
    <property type="entry name" value="ZNF598/HEL2"/>
</dbReference>
<dbReference type="Pfam" id="PF25447">
    <property type="entry name" value="RING_ZNF598"/>
    <property type="match status" value="1"/>
</dbReference>
<keyword evidence="6" id="KW-0597">Phosphoprotein</keyword>
<proteinExistence type="inferred from homology"/>
<evidence type="ECO:0000259" key="15">
    <source>
        <dbReference type="PROSITE" id="PS50157"/>
    </source>
</evidence>
<dbReference type="AlphaFoldDB" id="A0A1X0R7W1"/>
<dbReference type="CDD" id="cd16615">
    <property type="entry name" value="RING-HC_ZNF598"/>
    <property type="match status" value="1"/>
</dbReference>
<keyword evidence="8" id="KW-0479">Metal-binding</keyword>
<keyword evidence="9 12" id="KW-0863">Zinc-finger</keyword>
<name>A0A1X0R7W1_RHIZD</name>
<accession>A0A1X0R7W1</accession>
<dbReference type="GO" id="GO:0072344">
    <property type="term" value="P:rescue of stalled ribosome"/>
    <property type="evidence" value="ECO:0007669"/>
    <property type="project" value="InterPro"/>
</dbReference>